<evidence type="ECO:0000313" key="1">
    <source>
        <dbReference type="EMBL" id="AYV83209.1"/>
    </source>
</evidence>
<name>A0A3G5ACX8_9VIRU</name>
<dbReference type="EMBL" id="MK072387">
    <property type="protein sequence ID" value="AYV83209.1"/>
    <property type="molecule type" value="Genomic_DNA"/>
</dbReference>
<protein>
    <submittedName>
        <fullName evidence="1">Uncharacterized protein</fullName>
    </submittedName>
</protein>
<gene>
    <name evidence="1" type="ORF">Hyperionvirus5_15</name>
</gene>
<accession>A0A3G5ACX8</accession>
<proteinExistence type="predicted"/>
<organism evidence="1">
    <name type="scientific">Hyperionvirus sp</name>
    <dbReference type="NCBI Taxonomy" id="2487770"/>
    <lineage>
        <taxon>Viruses</taxon>
        <taxon>Varidnaviria</taxon>
        <taxon>Bamfordvirae</taxon>
        <taxon>Nucleocytoviricota</taxon>
        <taxon>Megaviricetes</taxon>
        <taxon>Imitervirales</taxon>
        <taxon>Mimiviridae</taxon>
        <taxon>Klosneuvirinae</taxon>
    </lineage>
</organism>
<reference evidence="1" key="1">
    <citation type="submission" date="2018-10" db="EMBL/GenBank/DDBJ databases">
        <title>Hidden diversity of soil giant viruses.</title>
        <authorList>
            <person name="Schulz F."/>
            <person name="Alteio L."/>
            <person name="Goudeau D."/>
            <person name="Ryan E.M."/>
            <person name="Malmstrom R.R."/>
            <person name="Blanchard J."/>
            <person name="Woyke T."/>
        </authorList>
    </citation>
    <scope>NUCLEOTIDE SEQUENCE</scope>
    <source>
        <strain evidence="1">HYV1</strain>
    </source>
</reference>
<sequence length="57" mass="6739">MTNYQRVIRLFNWGVKMYDLSGFDHKGFDIQTAKFLLDFPANIPKDISLLMLSYYDS</sequence>